<dbReference type="EMBL" id="AFYH01204938">
    <property type="status" value="NOT_ANNOTATED_CDS"/>
    <property type="molecule type" value="Genomic_DNA"/>
</dbReference>
<dbReference type="GO" id="GO:0071578">
    <property type="term" value="P:zinc ion import across plasma membrane"/>
    <property type="evidence" value="ECO:0007669"/>
    <property type="project" value="TreeGrafter"/>
</dbReference>
<reference evidence="5" key="2">
    <citation type="submission" date="2025-08" db="UniProtKB">
        <authorList>
            <consortium name="Ensembl"/>
        </authorList>
    </citation>
    <scope>IDENTIFICATION</scope>
</reference>
<evidence type="ECO:0000313" key="6">
    <source>
        <dbReference type="Proteomes" id="UP000008672"/>
    </source>
</evidence>
<dbReference type="STRING" id="7897.ENSLACP00000001100"/>
<dbReference type="Pfam" id="PF21116">
    <property type="entry name" value="EF-hand_Zip"/>
    <property type="match status" value="1"/>
</dbReference>
<accession>H2ZUM9</accession>
<dbReference type="EMBL" id="AFYH01204939">
    <property type="status" value="NOT_ANNOTATED_CDS"/>
    <property type="molecule type" value="Genomic_DNA"/>
</dbReference>
<keyword evidence="6" id="KW-1185">Reference proteome</keyword>
<organism evidence="5 6">
    <name type="scientific">Latimeria chalumnae</name>
    <name type="common">Coelacanth</name>
    <dbReference type="NCBI Taxonomy" id="7897"/>
    <lineage>
        <taxon>Eukaryota</taxon>
        <taxon>Metazoa</taxon>
        <taxon>Chordata</taxon>
        <taxon>Craniata</taxon>
        <taxon>Vertebrata</taxon>
        <taxon>Euteleostomi</taxon>
        <taxon>Coelacanthiformes</taxon>
        <taxon>Coelacanthidae</taxon>
        <taxon>Latimeria</taxon>
    </lineage>
</organism>
<reference evidence="6" key="1">
    <citation type="submission" date="2011-08" db="EMBL/GenBank/DDBJ databases">
        <title>The draft genome of Latimeria chalumnae.</title>
        <authorList>
            <person name="Di Palma F."/>
            <person name="Alfoldi J."/>
            <person name="Johnson J."/>
            <person name="Berlin A."/>
            <person name="Gnerre S."/>
            <person name="Jaffe D."/>
            <person name="MacCallum I."/>
            <person name="Young S."/>
            <person name="Walker B.J."/>
            <person name="Lander E."/>
            <person name="Lindblad-Toh K."/>
        </authorList>
    </citation>
    <scope>NUCLEOTIDE SEQUENCE [LARGE SCALE GENOMIC DNA]</scope>
    <source>
        <strain evidence="6">Wild caught</strain>
    </source>
</reference>
<evidence type="ECO:0000259" key="4">
    <source>
        <dbReference type="Pfam" id="PF21116"/>
    </source>
</evidence>
<dbReference type="GO" id="GO:0005886">
    <property type="term" value="C:plasma membrane"/>
    <property type="evidence" value="ECO:0007669"/>
    <property type="project" value="TreeGrafter"/>
</dbReference>
<dbReference type="Proteomes" id="UP000008672">
    <property type="component" value="Unassembled WGS sequence"/>
</dbReference>
<evidence type="ECO:0000313" key="5">
    <source>
        <dbReference type="Ensembl" id="ENSLACP00000001100.1"/>
    </source>
</evidence>
<feature type="domain" description="Zinc transporter ZIP4 N-terminal" evidence="3">
    <location>
        <begin position="1"/>
        <end position="131"/>
    </location>
</feature>
<dbReference type="InParanoid" id="H2ZUM9"/>
<comment type="catalytic activity">
    <reaction evidence="1">
        <text>Zn(2+)(in) = Zn(2+)(out)</text>
        <dbReference type="Rhea" id="RHEA:29351"/>
        <dbReference type="ChEBI" id="CHEBI:29105"/>
    </reaction>
</comment>
<dbReference type="GO" id="GO:0005385">
    <property type="term" value="F:zinc ion transmembrane transporter activity"/>
    <property type="evidence" value="ECO:0007669"/>
    <property type="project" value="TreeGrafter"/>
</dbReference>
<dbReference type="InterPro" id="IPR050799">
    <property type="entry name" value="ZIP_Transporter"/>
</dbReference>
<dbReference type="GeneTree" id="ENSGT00940000160042"/>
<dbReference type="InterPro" id="IPR041137">
    <property type="entry name" value="ZIP4_N"/>
</dbReference>
<dbReference type="InterPro" id="IPR049406">
    <property type="entry name" value="ZIP4_12_EF-hand"/>
</dbReference>
<feature type="compositionally biased region" description="Basic and acidic residues" evidence="2">
    <location>
        <begin position="206"/>
        <end position="222"/>
    </location>
</feature>
<evidence type="ECO:0000259" key="3">
    <source>
        <dbReference type="Pfam" id="PF18292"/>
    </source>
</evidence>
<evidence type="ECO:0000256" key="1">
    <source>
        <dbReference type="ARBA" id="ARBA00034634"/>
    </source>
</evidence>
<evidence type="ECO:0000256" key="2">
    <source>
        <dbReference type="SAM" id="MobiDB-lite"/>
    </source>
</evidence>
<proteinExistence type="predicted"/>
<dbReference type="Ensembl" id="ENSLACT00000001110.1">
    <property type="protein sequence ID" value="ENSLACP00000001100.1"/>
    <property type="gene ID" value="ENSLACG00000000984.1"/>
</dbReference>
<dbReference type="GO" id="GO:0140410">
    <property type="term" value="F:monoatomic cation:bicarbonate symporter activity"/>
    <property type="evidence" value="ECO:0007669"/>
    <property type="project" value="TreeGrafter"/>
</dbReference>
<dbReference type="GO" id="GO:0030003">
    <property type="term" value="P:intracellular monoatomic cation homeostasis"/>
    <property type="evidence" value="ECO:0007669"/>
    <property type="project" value="TreeGrafter"/>
</dbReference>
<dbReference type="Pfam" id="PF18292">
    <property type="entry name" value="ZIP4_domain"/>
    <property type="match status" value="1"/>
</dbReference>
<name>H2ZUM9_LATCH</name>
<reference evidence="5" key="3">
    <citation type="submission" date="2025-09" db="UniProtKB">
        <authorList>
            <consortium name="Ensembl"/>
        </authorList>
    </citation>
    <scope>IDENTIFICATION</scope>
</reference>
<dbReference type="eggNOG" id="KOG2693">
    <property type="taxonomic scope" value="Eukaryota"/>
</dbReference>
<dbReference type="EMBL" id="AFYH01204941">
    <property type="status" value="NOT_ANNOTATED_CDS"/>
    <property type="molecule type" value="Genomic_DNA"/>
</dbReference>
<feature type="domain" description="Zinc transporter ZIP4/12 EF-hand" evidence="4">
    <location>
        <begin position="189"/>
        <end position="284"/>
    </location>
</feature>
<sequence>QCLTAQALFLLAGNGSRTTLASEDFFRTAPGLVFYLRSPSAACRAIEADQWAREAQDFLTSFHGGNHTDLTELLCSPLKSSYDDSPPEIPHCVGIADIFGEAGVHDAAETEEEIGHVFGALVSHVLHGDCFRILPEPEYFLDFFFHKFDNESRNMTLEGIPGFGGGGRVEAFIKKPEKDQVAQGSTVLPTMMAMLKLGGNQLDEHAGHEEHTEHAEHGEHDNRRRRRRSLDTGHENHGDTFFFQSCFTAEEIMKIYGLGNETGIARVNFMQLSPALIQQLVSRACSGNKGHQELRDQLSVAE</sequence>
<dbReference type="HOGENOM" id="CLU_922996_0_0_1"/>
<dbReference type="EMBL" id="AFYH01204940">
    <property type="status" value="NOT_ANNOTATED_CDS"/>
    <property type="molecule type" value="Genomic_DNA"/>
</dbReference>
<dbReference type="AlphaFoldDB" id="H2ZUM9"/>
<feature type="region of interest" description="Disordered" evidence="2">
    <location>
        <begin position="206"/>
        <end position="234"/>
    </location>
</feature>
<protein>
    <submittedName>
        <fullName evidence="5">Uncharacterized protein</fullName>
    </submittedName>
</protein>
<dbReference type="PANTHER" id="PTHR12191">
    <property type="entry name" value="SOLUTE CARRIER FAMILY 39"/>
    <property type="match status" value="1"/>
</dbReference>
<dbReference type="PANTHER" id="PTHR12191:SF37">
    <property type="entry name" value="ZINC TRANSPORTER FOI"/>
    <property type="match status" value="1"/>
</dbReference>